<dbReference type="InterPro" id="IPR000953">
    <property type="entry name" value="Chromo/chromo_shadow_dom"/>
</dbReference>
<evidence type="ECO:0000256" key="1">
    <source>
        <dbReference type="ARBA" id="ARBA00004123"/>
    </source>
</evidence>
<dbReference type="PROSITE" id="PS00598">
    <property type="entry name" value="CHROMO_1"/>
    <property type="match status" value="1"/>
</dbReference>
<dbReference type="InterPro" id="IPR051219">
    <property type="entry name" value="Heterochromatin_chromo-domain"/>
</dbReference>
<feature type="compositionally biased region" description="Basic residues" evidence="3">
    <location>
        <begin position="11"/>
        <end position="23"/>
    </location>
</feature>
<gene>
    <name evidence="5" type="ORF">NYPRO_LOCUS11667</name>
</gene>
<dbReference type="Proteomes" id="UP000645828">
    <property type="component" value="Unassembled WGS sequence"/>
</dbReference>
<dbReference type="GO" id="GO:0005634">
    <property type="term" value="C:nucleus"/>
    <property type="evidence" value="ECO:0007669"/>
    <property type="project" value="UniProtKB-SubCell"/>
</dbReference>
<comment type="caution">
    <text evidence="5">The sequence shown here is derived from an EMBL/GenBank/DDBJ whole genome shotgun (WGS) entry which is preliminary data.</text>
</comment>
<proteinExistence type="predicted"/>
<evidence type="ECO:0000313" key="6">
    <source>
        <dbReference type="Proteomes" id="UP000645828"/>
    </source>
</evidence>
<feature type="region of interest" description="Disordered" evidence="3">
    <location>
        <begin position="1"/>
        <end position="23"/>
    </location>
</feature>
<dbReference type="Gene3D" id="2.40.50.40">
    <property type="match status" value="2"/>
</dbReference>
<dbReference type="InterPro" id="IPR017984">
    <property type="entry name" value="Chromo_dom_subgr"/>
</dbReference>
<evidence type="ECO:0000313" key="5">
    <source>
        <dbReference type="EMBL" id="CAD7678869.1"/>
    </source>
</evidence>
<evidence type="ECO:0000256" key="2">
    <source>
        <dbReference type="ARBA" id="ARBA00023242"/>
    </source>
</evidence>
<dbReference type="PROSITE" id="PS50013">
    <property type="entry name" value="CHROMO_2"/>
    <property type="match status" value="1"/>
</dbReference>
<dbReference type="InterPro" id="IPR023780">
    <property type="entry name" value="Chromo_domain"/>
</dbReference>
<keyword evidence="2" id="KW-0539">Nucleus</keyword>
<keyword evidence="6" id="KW-1185">Reference proteome</keyword>
<dbReference type="InterPro" id="IPR008251">
    <property type="entry name" value="Chromo_shadow_dom"/>
</dbReference>
<evidence type="ECO:0000259" key="4">
    <source>
        <dbReference type="PROSITE" id="PS50013"/>
    </source>
</evidence>
<dbReference type="EMBL" id="CAJHUB010000681">
    <property type="protein sequence ID" value="CAD7678869.1"/>
    <property type="molecule type" value="Genomic_DNA"/>
</dbReference>
<dbReference type="AlphaFoldDB" id="A0A811YQN2"/>
<feature type="compositionally biased region" description="Basic and acidic residues" evidence="3">
    <location>
        <begin position="70"/>
        <end position="103"/>
    </location>
</feature>
<dbReference type="InterPro" id="IPR023779">
    <property type="entry name" value="Chromodomain_CS"/>
</dbReference>
<dbReference type="PRINTS" id="PR00504">
    <property type="entry name" value="CHROMODOMAIN"/>
</dbReference>
<reference evidence="5" key="1">
    <citation type="submission" date="2020-12" db="EMBL/GenBank/DDBJ databases">
        <authorList>
            <consortium name="Molecular Ecology Group"/>
        </authorList>
    </citation>
    <scope>NUCLEOTIDE SEQUENCE</scope>
    <source>
        <strain evidence="5">TBG_1078</strain>
    </source>
</reference>
<dbReference type="Pfam" id="PF01393">
    <property type="entry name" value="Chromo_shadow"/>
    <property type="match status" value="1"/>
</dbReference>
<comment type="subcellular location">
    <subcellularLocation>
        <location evidence="1">Nucleus</location>
    </subcellularLocation>
</comment>
<sequence>MASNKTTFQKMGKKQNGKSKTKYWTHSVVNGKVEYFLKWKGFTDADNTWEPEENLDCPELIEAFLNSQKAGREKDGTKRKSSSDSESDDSKSKKKRDAADKPRGFARDEANFVLAKQASMKCPQIVIAFYEERLIWHSCPEDEPQ</sequence>
<feature type="domain" description="Chromo" evidence="4">
    <location>
        <begin position="6"/>
        <end position="76"/>
    </location>
</feature>
<dbReference type="Pfam" id="PF00385">
    <property type="entry name" value="Chromo"/>
    <property type="match status" value="1"/>
</dbReference>
<dbReference type="PANTHER" id="PTHR22812">
    <property type="entry name" value="CHROMOBOX PROTEIN"/>
    <property type="match status" value="1"/>
</dbReference>
<dbReference type="SMART" id="SM00298">
    <property type="entry name" value="CHROMO"/>
    <property type="match status" value="1"/>
</dbReference>
<dbReference type="GO" id="GO:0000792">
    <property type="term" value="C:heterochromatin"/>
    <property type="evidence" value="ECO:0007669"/>
    <property type="project" value="UniProtKB-ARBA"/>
</dbReference>
<protein>
    <submittedName>
        <fullName evidence="5">(raccoon dog) hypothetical protein</fullName>
    </submittedName>
</protein>
<evidence type="ECO:0000256" key="3">
    <source>
        <dbReference type="SAM" id="MobiDB-lite"/>
    </source>
</evidence>
<accession>A0A811YQN2</accession>
<feature type="region of interest" description="Disordered" evidence="3">
    <location>
        <begin position="67"/>
        <end position="103"/>
    </location>
</feature>
<dbReference type="InterPro" id="IPR016197">
    <property type="entry name" value="Chromo-like_dom_sf"/>
</dbReference>
<organism evidence="5 6">
    <name type="scientific">Nyctereutes procyonoides</name>
    <name type="common">Raccoon dog</name>
    <name type="synonym">Canis procyonoides</name>
    <dbReference type="NCBI Taxonomy" id="34880"/>
    <lineage>
        <taxon>Eukaryota</taxon>
        <taxon>Metazoa</taxon>
        <taxon>Chordata</taxon>
        <taxon>Craniata</taxon>
        <taxon>Vertebrata</taxon>
        <taxon>Euteleostomi</taxon>
        <taxon>Mammalia</taxon>
        <taxon>Eutheria</taxon>
        <taxon>Laurasiatheria</taxon>
        <taxon>Carnivora</taxon>
        <taxon>Caniformia</taxon>
        <taxon>Canidae</taxon>
        <taxon>Nyctereutes</taxon>
    </lineage>
</organism>
<dbReference type="SUPFAM" id="SSF54160">
    <property type="entry name" value="Chromo domain-like"/>
    <property type="match status" value="2"/>
</dbReference>
<dbReference type="SMART" id="SM00300">
    <property type="entry name" value="ChSh"/>
    <property type="match status" value="1"/>
</dbReference>
<name>A0A811YQN2_NYCPR</name>